<reference evidence="2" key="2">
    <citation type="journal article" date="2021" name="PeerJ">
        <title>Extensive microbial diversity within the chicken gut microbiome revealed by metagenomics and culture.</title>
        <authorList>
            <person name="Gilroy R."/>
            <person name="Ravi A."/>
            <person name="Getino M."/>
            <person name="Pursley I."/>
            <person name="Horton D.L."/>
            <person name="Alikhan N.F."/>
            <person name="Baker D."/>
            <person name="Gharbi K."/>
            <person name="Hall N."/>
            <person name="Watson M."/>
            <person name="Adriaenssens E.M."/>
            <person name="Foster-Nyarko E."/>
            <person name="Jarju S."/>
            <person name="Secka A."/>
            <person name="Antonio M."/>
            <person name="Oren A."/>
            <person name="Chaudhuri R.R."/>
            <person name="La Ragione R."/>
            <person name="Hildebrand F."/>
            <person name="Pallen M.J."/>
        </authorList>
    </citation>
    <scope>NUCLEOTIDE SEQUENCE</scope>
    <source>
        <strain evidence="2">ChiSjej5B23-6657</strain>
    </source>
</reference>
<reference evidence="2" key="1">
    <citation type="submission" date="2020-10" db="EMBL/GenBank/DDBJ databases">
        <authorList>
            <person name="Gilroy R."/>
        </authorList>
    </citation>
    <scope>NUCLEOTIDE SEQUENCE</scope>
    <source>
        <strain evidence="2">ChiSjej5B23-6657</strain>
    </source>
</reference>
<dbReference type="Gene3D" id="1.10.10.10">
    <property type="entry name" value="Winged helix-like DNA-binding domain superfamily/Winged helix DNA-binding domain"/>
    <property type="match status" value="1"/>
</dbReference>
<organism evidence="2 3">
    <name type="scientific">Candidatus Pullilachnospira gallistercoris</name>
    <dbReference type="NCBI Taxonomy" id="2840911"/>
    <lineage>
        <taxon>Bacteria</taxon>
        <taxon>Bacillati</taxon>
        <taxon>Bacillota</taxon>
        <taxon>Clostridia</taxon>
        <taxon>Lachnospirales</taxon>
        <taxon>Lachnospiraceae</taxon>
        <taxon>Lachnospiraceae incertae sedis</taxon>
        <taxon>Candidatus Pullilachnospira</taxon>
    </lineage>
</organism>
<dbReference type="InterPro" id="IPR036388">
    <property type="entry name" value="WH-like_DNA-bd_sf"/>
</dbReference>
<dbReference type="GO" id="GO:0003700">
    <property type="term" value="F:DNA-binding transcription factor activity"/>
    <property type="evidence" value="ECO:0007669"/>
    <property type="project" value="InterPro"/>
</dbReference>
<protein>
    <recommendedName>
        <fullName evidence="1">HTH marR-type domain-containing protein</fullName>
    </recommendedName>
</protein>
<gene>
    <name evidence="2" type="ORF">IAA55_01395</name>
</gene>
<accession>A0A9D1JA39</accession>
<dbReference type="Proteomes" id="UP000823912">
    <property type="component" value="Unassembled WGS sequence"/>
</dbReference>
<dbReference type="InterPro" id="IPR036390">
    <property type="entry name" value="WH_DNA-bd_sf"/>
</dbReference>
<dbReference type="EMBL" id="DVHM01000026">
    <property type="protein sequence ID" value="HIR69918.1"/>
    <property type="molecule type" value="Genomic_DNA"/>
</dbReference>
<dbReference type="InterPro" id="IPR000835">
    <property type="entry name" value="HTH_MarR-typ"/>
</dbReference>
<dbReference type="PROSITE" id="PS50995">
    <property type="entry name" value="HTH_MARR_2"/>
    <property type="match status" value="1"/>
</dbReference>
<evidence type="ECO:0000313" key="2">
    <source>
        <dbReference type="EMBL" id="HIR69918.1"/>
    </source>
</evidence>
<dbReference type="AlphaFoldDB" id="A0A9D1JA39"/>
<dbReference type="SMART" id="SM00347">
    <property type="entry name" value="HTH_MARR"/>
    <property type="match status" value="1"/>
</dbReference>
<sequence>MREQIVRQLELLNQNDKILDELYHSYAASVHLSDTAFWILYIAWTQGDGCTQKEICDSWSYSRQTINTALKNLERRGILCLKTAEGNRKTKRIYFSPEGKAFADRVVAPFVRAELLSLEKLGDGERKLLTSLYEKRTEYFRQELEAAMAANEREEKR</sequence>
<evidence type="ECO:0000313" key="3">
    <source>
        <dbReference type="Proteomes" id="UP000823912"/>
    </source>
</evidence>
<dbReference type="Pfam" id="PF12802">
    <property type="entry name" value="MarR_2"/>
    <property type="match status" value="1"/>
</dbReference>
<name>A0A9D1JA39_9FIRM</name>
<dbReference type="SUPFAM" id="SSF46785">
    <property type="entry name" value="Winged helix' DNA-binding domain"/>
    <property type="match status" value="1"/>
</dbReference>
<feature type="domain" description="HTH marR-type" evidence="1">
    <location>
        <begin position="1"/>
        <end position="138"/>
    </location>
</feature>
<proteinExistence type="predicted"/>
<comment type="caution">
    <text evidence="2">The sequence shown here is derived from an EMBL/GenBank/DDBJ whole genome shotgun (WGS) entry which is preliminary data.</text>
</comment>
<evidence type="ECO:0000259" key="1">
    <source>
        <dbReference type="PROSITE" id="PS50995"/>
    </source>
</evidence>